<comment type="caution">
    <text evidence="2">The sequence shown here is derived from an EMBL/GenBank/DDBJ whole genome shotgun (WGS) entry which is preliminary data.</text>
</comment>
<evidence type="ECO:0000313" key="3">
    <source>
        <dbReference type="Proteomes" id="UP000475545"/>
    </source>
</evidence>
<evidence type="ECO:0000259" key="1">
    <source>
        <dbReference type="Pfam" id="PF09994"/>
    </source>
</evidence>
<gene>
    <name evidence="2" type="ORF">GIY30_01950</name>
</gene>
<evidence type="ECO:0000313" key="2">
    <source>
        <dbReference type="EMBL" id="MXP20133.1"/>
    </source>
</evidence>
<dbReference type="Pfam" id="PF09994">
    <property type="entry name" value="T6SS_Tle1-like_cat"/>
    <property type="match status" value="1"/>
</dbReference>
<sequence length="370" mass="41534">MPNDDPEPTPRTLVICLDGTTNEPETGFTNVARMFDVCVKDHTQLVYYDPGVGTMGSRAAVTQTGRALTRVAGMVAGFGIRDNIEEAYTWLCQRYRPGDQIFVFGFSRGAYTARALTGMLRTVGLLHADAVNLVPYALKLYTRSGPNSDSAEGPADRGAEKEFWKLRNDFRTKFGNPDFPGPFRNTKQVRFLGVWDTVKSVGWLNLRARFEVARWPFTANIDNVQTARHALAIDERRRPFAEYRFAAEATADRDVQEVWFAGVHGDVGGQCREDSRLPDIALAWMIDEAHSGGVRVDEKAYRRMLGVKFGTPLDDEVALGEIVPNTRGWRLAGGWRDRRPRSDDVLHPSVAHRVEATRHGAQPYRSPFDR</sequence>
<dbReference type="RefSeq" id="WP_160900308.1">
    <property type="nucleotide sequence ID" value="NZ_CP102850.1"/>
</dbReference>
<name>A0A6L7GKW2_9ACTN</name>
<protein>
    <submittedName>
        <fullName evidence="2">DUF2235 domain-containing protein</fullName>
    </submittedName>
</protein>
<organism evidence="2 3">
    <name type="scientific">Gordonia mangrovi</name>
    <dbReference type="NCBI Taxonomy" id="2665643"/>
    <lineage>
        <taxon>Bacteria</taxon>
        <taxon>Bacillati</taxon>
        <taxon>Actinomycetota</taxon>
        <taxon>Actinomycetes</taxon>
        <taxon>Mycobacteriales</taxon>
        <taxon>Gordoniaceae</taxon>
        <taxon>Gordonia</taxon>
    </lineage>
</organism>
<dbReference type="AlphaFoldDB" id="A0A6L7GKW2"/>
<feature type="domain" description="T6SS Phospholipase effector Tle1-like catalytic" evidence="1">
    <location>
        <begin position="11"/>
        <end position="288"/>
    </location>
</feature>
<accession>A0A6L7GKW2</accession>
<keyword evidence="3" id="KW-1185">Reference proteome</keyword>
<reference evidence="2 3" key="1">
    <citation type="submission" date="2019-11" db="EMBL/GenBank/DDBJ databases">
        <title>Gordonia sp. nov., a novel actinobacterium isolated from mangrove soil in Hainan.</title>
        <authorList>
            <person name="Huang X."/>
            <person name="Xie Y."/>
            <person name="Chu X."/>
            <person name="Xiao K."/>
        </authorList>
    </citation>
    <scope>NUCLEOTIDE SEQUENCE [LARGE SCALE GENOMIC DNA]</scope>
    <source>
        <strain evidence="2 3">HNM0687</strain>
    </source>
</reference>
<dbReference type="Gene3D" id="3.40.50.1820">
    <property type="entry name" value="alpha/beta hydrolase"/>
    <property type="match status" value="1"/>
</dbReference>
<dbReference type="InterPro" id="IPR029058">
    <property type="entry name" value="AB_hydrolase_fold"/>
</dbReference>
<dbReference type="SUPFAM" id="SSF53474">
    <property type="entry name" value="alpha/beta-Hydrolases"/>
    <property type="match status" value="1"/>
</dbReference>
<dbReference type="EMBL" id="WMBR01000001">
    <property type="protein sequence ID" value="MXP20133.1"/>
    <property type="molecule type" value="Genomic_DNA"/>
</dbReference>
<proteinExistence type="predicted"/>
<dbReference type="InterPro" id="IPR018712">
    <property type="entry name" value="Tle1-like_cat"/>
</dbReference>
<dbReference type="Proteomes" id="UP000475545">
    <property type="component" value="Unassembled WGS sequence"/>
</dbReference>
<dbReference type="PANTHER" id="PTHR33840">
    <property type="match status" value="1"/>
</dbReference>
<dbReference type="PANTHER" id="PTHR33840:SF1">
    <property type="entry name" value="TLE1 PHOSPHOLIPASE DOMAIN-CONTAINING PROTEIN"/>
    <property type="match status" value="1"/>
</dbReference>